<dbReference type="EMBL" id="LQYS01000141">
    <property type="protein sequence ID" value="KYD04059.1"/>
    <property type="molecule type" value="Genomic_DNA"/>
</dbReference>
<evidence type="ECO:0000313" key="1">
    <source>
        <dbReference type="EMBL" id="KYD04059.1"/>
    </source>
</evidence>
<proteinExistence type="predicted"/>
<dbReference type="AlphaFoldDB" id="A0A150KW53"/>
<name>A0A150KW53_9BACL</name>
<reference evidence="1 2" key="1">
    <citation type="submission" date="2016-01" db="EMBL/GenBank/DDBJ databases">
        <title>Draft Genome Sequences of Seven Thermophilic Sporeformers Isolated from Foods.</title>
        <authorList>
            <person name="Berendsen E.M."/>
            <person name="Wells-Bennik M.H."/>
            <person name="Krawcyk A.O."/>
            <person name="De Jong A."/>
            <person name="Holsappel S."/>
            <person name="Eijlander R.T."/>
            <person name="Kuipers O.P."/>
        </authorList>
    </citation>
    <scope>NUCLEOTIDE SEQUENCE [LARGE SCALE GENOMIC DNA]</scope>
    <source>
        <strain evidence="1 2">B4119</strain>
    </source>
</reference>
<evidence type="ECO:0000313" key="2">
    <source>
        <dbReference type="Proteomes" id="UP000075455"/>
    </source>
</evidence>
<dbReference type="STRING" id="81408.B4119_2462"/>
<gene>
    <name evidence="1" type="ORF">B4119_2462</name>
</gene>
<comment type="caution">
    <text evidence="1">The sequence shown here is derived from an EMBL/GenBank/DDBJ whole genome shotgun (WGS) entry which is preliminary data.</text>
</comment>
<sequence length="59" mass="6872">MSCLPKEKKSIFPPVCVPVWVGYEEHRDVHGVRNILNKALHGAFKHWNVQMNLTYLRIA</sequence>
<organism evidence="1 2">
    <name type="scientific">Saccharococcus caldoxylosilyticus</name>
    <dbReference type="NCBI Taxonomy" id="81408"/>
    <lineage>
        <taxon>Bacteria</taxon>
        <taxon>Bacillati</taxon>
        <taxon>Bacillota</taxon>
        <taxon>Bacilli</taxon>
        <taxon>Bacillales</taxon>
        <taxon>Anoxybacillaceae</taxon>
        <taxon>Saccharococcus</taxon>
    </lineage>
</organism>
<protein>
    <submittedName>
        <fullName evidence="1">Uncharacterized protein</fullName>
    </submittedName>
</protein>
<dbReference type="Proteomes" id="UP000075455">
    <property type="component" value="Unassembled WGS sequence"/>
</dbReference>
<accession>A0A150KW53</accession>